<dbReference type="EMBL" id="CAJNIZ010014783">
    <property type="protein sequence ID" value="CAE7366288.1"/>
    <property type="molecule type" value="Genomic_DNA"/>
</dbReference>
<proteinExistence type="predicted"/>
<sequence length="142" mass="16763">HKQQKDMPEEVVEEMIKAQQDKCKMTELYVNFLQCKGEWHRCTLVVSVRKAHSLTEDQVWQWFTKDQLIVHLGSEELALDLIARHKDSESRLPSAKKGRFIRDLWLYRAFAKIEDRRTKTQETSAEAKGEANINEEDFMNIL</sequence>
<organism evidence="1 2">
    <name type="scientific">Symbiodinium pilosum</name>
    <name type="common">Dinoflagellate</name>
    <dbReference type="NCBI Taxonomy" id="2952"/>
    <lineage>
        <taxon>Eukaryota</taxon>
        <taxon>Sar</taxon>
        <taxon>Alveolata</taxon>
        <taxon>Dinophyceae</taxon>
        <taxon>Suessiales</taxon>
        <taxon>Symbiodiniaceae</taxon>
        <taxon>Symbiodinium</taxon>
    </lineage>
</organism>
<feature type="non-terminal residue" evidence="1">
    <location>
        <position position="142"/>
    </location>
</feature>
<dbReference type="OrthoDB" id="422049at2759"/>
<keyword evidence="2" id="KW-1185">Reference proteome</keyword>
<evidence type="ECO:0000313" key="2">
    <source>
        <dbReference type="Proteomes" id="UP000649617"/>
    </source>
</evidence>
<gene>
    <name evidence="1" type="ORF">SPIL2461_LOCUS8844</name>
</gene>
<dbReference type="AlphaFoldDB" id="A0A812PQE5"/>
<dbReference type="Proteomes" id="UP000649617">
    <property type="component" value="Unassembled WGS sequence"/>
</dbReference>
<comment type="caution">
    <text evidence="1">The sequence shown here is derived from an EMBL/GenBank/DDBJ whole genome shotgun (WGS) entry which is preliminary data.</text>
</comment>
<protein>
    <submittedName>
        <fullName evidence="1">Uncharacterized protein</fullName>
    </submittedName>
</protein>
<feature type="non-terminal residue" evidence="1">
    <location>
        <position position="1"/>
    </location>
</feature>
<reference evidence="1" key="1">
    <citation type="submission" date="2021-02" db="EMBL/GenBank/DDBJ databases">
        <authorList>
            <person name="Dougan E. K."/>
            <person name="Rhodes N."/>
            <person name="Thang M."/>
            <person name="Chan C."/>
        </authorList>
    </citation>
    <scope>NUCLEOTIDE SEQUENCE</scope>
</reference>
<accession>A0A812PQE5</accession>
<evidence type="ECO:0000313" key="1">
    <source>
        <dbReference type="EMBL" id="CAE7366288.1"/>
    </source>
</evidence>
<name>A0A812PQE5_SYMPI</name>